<name>A0A8T1WAQ6_9STRA</name>
<evidence type="ECO:0000313" key="1">
    <source>
        <dbReference type="EMBL" id="KAG7390385.1"/>
    </source>
</evidence>
<dbReference type="EMBL" id="JAGDFL010000383">
    <property type="protein sequence ID" value="KAG7390385.1"/>
    <property type="molecule type" value="Genomic_DNA"/>
</dbReference>
<proteinExistence type="predicted"/>
<sequence>MEPDDSSVLRWVGVQLGIRGRDRCEQALSSFLAIRDVEYRGDILLKNLLSSKRVQLLAFQDAVLRFLSLLPHSEWTVVGCKFLLDSGGRWNAVAVASLLRKVMAQARGRTLMAAEICWIRNVVPAVRALASNAPVAILSAIDNNMLFAAEDYFLFDETRRCVFCWADEWEADQNKEIWRFVPSTPSCTEFFILSVFSQEYLYASDIAAADGTAGFGEKCAFTWRSGDPPGESGLWRLVPVDGTFAIYNPTQDTYLVSPKASGSAFRRAVVTSSYRPLDQEWNQCHKWNISPASPSLMERALDAFFAKDFAKAVELFTTLLETEKPPLTACVKVYWYRMVAHLRLHHKDQFRADADKVGQMGGCPKYFLEETAAELGDSLTPSENGDLAHFLHFN</sequence>
<dbReference type="Proteomes" id="UP000693981">
    <property type="component" value="Unassembled WGS sequence"/>
</dbReference>
<organism evidence="1 2">
    <name type="scientific">Phytophthora boehmeriae</name>
    <dbReference type="NCBI Taxonomy" id="109152"/>
    <lineage>
        <taxon>Eukaryota</taxon>
        <taxon>Sar</taxon>
        <taxon>Stramenopiles</taxon>
        <taxon>Oomycota</taxon>
        <taxon>Peronosporomycetes</taxon>
        <taxon>Peronosporales</taxon>
        <taxon>Peronosporaceae</taxon>
        <taxon>Phytophthora</taxon>
    </lineage>
</organism>
<gene>
    <name evidence="1" type="ORF">PHYBOEH_007042</name>
</gene>
<protein>
    <submittedName>
        <fullName evidence="1">Uncharacterized protein</fullName>
    </submittedName>
</protein>
<comment type="caution">
    <text evidence="1">The sequence shown here is derived from an EMBL/GenBank/DDBJ whole genome shotgun (WGS) entry which is preliminary data.</text>
</comment>
<accession>A0A8T1WAQ6</accession>
<reference evidence="1" key="1">
    <citation type="submission" date="2021-02" db="EMBL/GenBank/DDBJ databases">
        <authorList>
            <person name="Palmer J.M."/>
        </authorList>
    </citation>
    <scope>NUCLEOTIDE SEQUENCE</scope>
    <source>
        <strain evidence="1">SCRP23</strain>
    </source>
</reference>
<dbReference type="AlphaFoldDB" id="A0A8T1WAQ6"/>
<keyword evidence="2" id="KW-1185">Reference proteome</keyword>
<dbReference type="OrthoDB" id="90427at2759"/>
<evidence type="ECO:0000313" key="2">
    <source>
        <dbReference type="Proteomes" id="UP000693981"/>
    </source>
</evidence>